<evidence type="ECO:0000256" key="4">
    <source>
        <dbReference type="ARBA" id="ARBA00023136"/>
    </source>
</evidence>
<dbReference type="PANTHER" id="PTHR23427">
    <property type="entry name" value="SURFEIT LOCUS PROTEIN"/>
    <property type="match status" value="1"/>
</dbReference>
<comment type="caution">
    <text evidence="5">Lacks conserved residue(s) required for the propagation of feature annotation.</text>
</comment>
<protein>
    <recommendedName>
        <fullName evidence="5">SURF1-like protein</fullName>
    </recommendedName>
</protein>
<feature type="transmembrane region" description="Helical" evidence="5">
    <location>
        <begin position="12"/>
        <end position="32"/>
    </location>
</feature>
<keyword evidence="5" id="KW-0999">Mitochondrion inner membrane</keyword>
<comment type="caution">
    <text evidence="6">The sequence shown here is derived from an EMBL/GenBank/DDBJ whole genome shotgun (WGS) entry which is preliminary data.</text>
</comment>
<dbReference type="PROSITE" id="PS50895">
    <property type="entry name" value="SURF1"/>
    <property type="match status" value="1"/>
</dbReference>
<keyword evidence="5" id="KW-0496">Mitochondrion</keyword>
<evidence type="ECO:0000313" key="7">
    <source>
        <dbReference type="Proteomes" id="UP001491310"/>
    </source>
</evidence>
<name>A0ABR2YEP7_9CHLO</name>
<proteinExistence type="inferred from homology"/>
<organism evidence="6 7">
    <name type="scientific">Coccomyxa subellipsoidea</name>
    <dbReference type="NCBI Taxonomy" id="248742"/>
    <lineage>
        <taxon>Eukaryota</taxon>
        <taxon>Viridiplantae</taxon>
        <taxon>Chlorophyta</taxon>
        <taxon>core chlorophytes</taxon>
        <taxon>Trebouxiophyceae</taxon>
        <taxon>Trebouxiophyceae incertae sedis</taxon>
        <taxon>Coccomyxaceae</taxon>
        <taxon>Coccomyxa</taxon>
    </lineage>
</organism>
<dbReference type="Pfam" id="PF02104">
    <property type="entry name" value="SURF1"/>
    <property type="match status" value="1"/>
</dbReference>
<comment type="similarity">
    <text evidence="5">Belongs to the SURF1 family.</text>
</comment>
<evidence type="ECO:0000313" key="6">
    <source>
        <dbReference type="EMBL" id="KAK9903589.1"/>
    </source>
</evidence>
<dbReference type="Proteomes" id="UP001491310">
    <property type="component" value="Unassembled WGS sequence"/>
</dbReference>
<dbReference type="InterPro" id="IPR045214">
    <property type="entry name" value="Surf1/Surf4"/>
</dbReference>
<keyword evidence="4 5" id="KW-0472">Membrane</keyword>
<dbReference type="EMBL" id="JALJOT010000014">
    <property type="protein sequence ID" value="KAK9903589.1"/>
    <property type="molecule type" value="Genomic_DNA"/>
</dbReference>
<reference evidence="6 7" key="1">
    <citation type="journal article" date="2024" name="Nat. Commun.">
        <title>Phylogenomics reveals the evolutionary origins of lichenization in chlorophyte algae.</title>
        <authorList>
            <person name="Puginier C."/>
            <person name="Libourel C."/>
            <person name="Otte J."/>
            <person name="Skaloud P."/>
            <person name="Haon M."/>
            <person name="Grisel S."/>
            <person name="Petersen M."/>
            <person name="Berrin J.G."/>
            <person name="Delaux P.M."/>
            <person name="Dal Grande F."/>
            <person name="Keller J."/>
        </authorList>
    </citation>
    <scope>NUCLEOTIDE SEQUENCE [LARGE SCALE GENOMIC DNA]</scope>
    <source>
        <strain evidence="6 7">SAG 216-7</strain>
    </source>
</reference>
<keyword evidence="3 5" id="KW-1133">Transmembrane helix</keyword>
<accession>A0ABR2YEP7</accession>
<dbReference type="InterPro" id="IPR002994">
    <property type="entry name" value="Surf1/Shy1"/>
</dbReference>
<comment type="subcellular location">
    <subcellularLocation>
        <location evidence="1">Membrane</location>
    </subcellularLocation>
    <subcellularLocation>
        <location evidence="5">Mitochondrion inner membrane</location>
        <topology evidence="5">Multi-pass membrane protein</topology>
    </subcellularLocation>
</comment>
<evidence type="ECO:0000256" key="1">
    <source>
        <dbReference type="ARBA" id="ARBA00004370"/>
    </source>
</evidence>
<evidence type="ECO:0000256" key="5">
    <source>
        <dbReference type="RuleBase" id="RU363076"/>
    </source>
</evidence>
<evidence type="ECO:0000256" key="3">
    <source>
        <dbReference type="ARBA" id="ARBA00022989"/>
    </source>
</evidence>
<dbReference type="CDD" id="cd06662">
    <property type="entry name" value="SURF1"/>
    <property type="match status" value="1"/>
</dbReference>
<sequence>MEGKSSEQKRLHWGFLLIPAGVSAYLGFWQVGRRQGKVEQIKSREAGLKGEPINILQSSEKLKEYQRVICEGELKHERSILVGPRPRSVMGITQSGYVLITPLVNEQWGSGVLVNRGWVPASWKTDSHLQASGLPTGNVQIIGITRSSEDRSSFVPDNNAAKGEWYWLDVPAMATAAGLPQDAQLVQVISSEVQSGAARSRATALLALRAGRLKK</sequence>
<comment type="function">
    <text evidence="5">Probably involved in the biogenesis of the COX complex.</text>
</comment>
<keyword evidence="2 5" id="KW-0812">Transmembrane</keyword>
<gene>
    <name evidence="6" type="ORF">WJX75_009401</name>
</gene>
<dbReference type="PANTHER" id="PTHR23427:SF2">
    <property type="entry name" value="SURFEIT LOCUS PROTEIN 1"/>
    <property type="match status" value="1"/>
</dbReference>
<evidence type="ECO:0000256" key="2">
    <source>
        <dbReference type="ARBA" id="ARBA00022692"/>
    </source>
</evidence>
<keyword evidence="7" id="KW-1185">Reference proteome</keyword>